<keyword evidence="4 13" id="KW-0812">Transmembrane</keyword>
<keyword evidence="2" id="KW-0813">Transport</keyword>
<dbReference type="EMBL" id="CAJNJA010011609">
    <property type="protein sequence ID" value="CAE7275549.1"/>
    <property type="molecule type" value="Genomic_DNA"/>
</dbReference>
<dbReference type="AlphaFoldDB" id="A0A812MW54"/>
<evidence type="ECO:0000313" key="16">
    <source>
        <dbReference type="Proteomes" id="UP000601435"/>
    </source>
</evidence>
<evidence type="ECO:0000256" key="2">
    <source>
        <dbReference type="ARBA" id="ARBA00022448"/>
    </source>
</evidence>
<comment type="subcellular location">
    <subcellularLocation>
        <location evidence="1">Membrane</location>
        <topology evidence="1">Multi-pass membrane protein</topology>
    </subcellularLocation>
</comment>
<evidence type="ECO:0000256" key="12">
    <source>
        <dbReference type="SAM" id="MobiDB-lite"/>
    </source>
</evidence>
<dbReference type="OrthoDB" id="73653at2759"/>
<evidence type="ECO:0000256" key="4">
    <source>
        <dbReference type="ARBA" id="ARBA00022692"/>
    </source>
</evidence>
<dbReference type="InterPro" id="IPR002048">
    <property type="entry name" value="EF_hand_dom"/>
</dbReference>
<evidence type="ECO:0000313" key="15">
    <source>
        <dbReference type="EMBL" id="CAE7275549.1"/>
    </source>
</evidence>
<keyword evidence="7" id="KW-0630">Potassium</keyword>
<dbReference type="InterPro" id="IPR028325">
    <property type="entry name" value="VG_K_chnl"/>
</dbReference>
<feature type="region of interest" description="Disordered" evidence="12">
    <location>
        <begin position="1"/>
        <end position="27"/>
    </location>
</feature>
<dbReference type="PRINTS" id="PR00169">
    <property type="entry name" value="KCHANNEL"/>
</dbReference>
<evidence type="ECO:0000256" key="7">
    <source>
        <dbReference type="ARBA" id="ARBA00022958"/>
    </source>
</evidence>
<keyword evidence="10 13" id="KW-0472">Membrane</keyword>
<dbReference type="PANTHER" id="PTHR11537:SF254">
    <property type="entry name" value="POTASSIUM VOLTAGE-GATED CHANNEL PROTEIN SHAB"/>
    <property type="match status" value="1"/>
</dbReference>
<dbReference type="Gene3D" id="1.20.120.350">
    <property type="entry name" value="Voltage-gated potassium channels. Chain C"/>
    <property type="match status" value="1"/>
</dbReference>
<feature type="transmembrane region" description="Helical" evidence="13">
    <location>
        <begin position="485"/>
        <end position="513"/>
    </location>
</feature>
<feature type="transmembrane region" description="Helical" evidence="13">
    <location>
        <begin position="330"/>
        <end position="349"/>
    </location>
</feature>
<feature type="domain" description="EF-hand" evidence="14">
    <location>
        <begin position="534"/>
        <end position="569"/>
    </location>
</feature>
<organism evidence="15 16">
    <name type="scientific">Symbiodinium necroappetens</name>
    <dbReference type="NCBI Taxonomy" id="1628268"/>
    <lineage>
        <taxon>Eukaryota</taxon>
        <taxon>Sar</taxon>
        <taxon>Alveolata</taxon>
        <taxon>Dinophyceae</taxon>
        <taxon>Suessiales</taxon>
        <taxon>Symbiodiniaceae</taxon>
        <taxon>Symbiodinium</taxon>
    </lineage>
</organism>
<evidence type="ECO:0000256" key="13">
    <source>
        <dbReference type="SAM" id="Phobius"/>
    </source>
</evidence>
<dbReference type="GO" id="GO:0005249">
    <property type="term" value="F:voltage-gated potassium channel activity"/>
    <property type="evidence" value="ECO:0007669"/>
    <property type="project" value="InterPro"/>
</dbReference>
<feature type="transmembrane region" description="Helical" evidence="13">
    <location>
        <begin position="361"/>
        <end position="382"/>
    </location>
</feature>
<dbReference type="InterPro" id="IPR011992">
    <property type="entry name" value="EF-hand-dom_pair"/>
</dbReference>
<proteinExistence type="predicted"/>
<dbReference type="PROSITE" id="PS50222">
    <property type="entry name" value="EF_HAND_2"/>
    <property type="match status" value="1"/>
</dbReference>
<evidence type="ECO:0000256" key="5">
    <source>
        <dbReference type="ARBA" id="ARBA00022826"/>
    </source>
</evidence>
<protein>
    <submittedName>
        <fullName evidence="15">Shal protein</fullName>
    </submittedName>
</protein>
<sequence>MAATASRPPKKKGDAPTSTASEAARGSTAGNLAANARVRLVGLEAFVDLNDQLGTLLSFDGSRGRWQVRLDSGQVKNVRVNNLVNIAQTPPEEGKPARGVKRTAEVVCLKPQATPLRSGAGKRQAPSAKSKAKAGGRSFEVGCEDFRQLFHAKGPCSLDLSIFAVLKVSIMEGGPGADPAAIRQSTPVRVKEPGPENDLYLAHLFGVEERSRASLDNKVQEIMRLLEDILETLKSKTAADLQTLGCLADLERASSMDKVLSVSVGKKIYRRHLFKRVMWSCLEDESSSRMAWYYGYCMDAFIVFSVLLPLFESSQIGEADMVPMLAPMSVINLVFDVIFLIDLCFRFLAWPTMSHFFCNAYNVIDMFVIPSLGIRVALGVNISPTSHVMWSTLLLGFFPVLRLLKLLRRFQTFQVLLSAWWAVFEALPMLIFVLAIIALTFAAALFSVEPRSNIADWGSALWLTVVSMTGLGYGDLSPCTPQGKVCVSILIITSLLYLSIPFGILGSAFTLAWSQRDAVMAVRKLRKHLANHGFTSEDMRKLLQHFDLDHDAEISLVEFRTMINHVMIGFTNEEVSDLFESLDFQQRGLIRAASFLTMVFPREFEECKQTYVPALRKKHRIFY</sequence>
<keyword evidence="3" id="KW-0633">Potassium transport</keyword>
<evidence type="ECO:0000256" key="10">
    <source>
        <dbReference type="ARBA" id="ARBA00023136"/>
    </source>
</evidence>
<gene>
    <name evidence="15" type="primary">Shal</name>
    <name evidence="15" type="ORF">SNEC2469_LOCUS6679</name>
</gene>
<accession>A0A812MW54</accession>
<evidence type="ECO:0000256" key="8">
    <source>
        <dbReference type="ARBA" id="ARBA00022989"/>
    </source>
</evidence>
<feature type="region of interest" description="Disordered" evidence="12">
    <location>
        <begin position="115"/>
        <end position="134"/>
    </location>
</feature>
<dbReference type="SUPFAM" id="SSF47473">
    <property type="entry name" value="EF-hand"/>
    <property type="match status" value="1"/>
</dbReference>
<dbReference type="Gene3D" id="1.10.287.70">
    <property type="match status" value="1"/>
</dbReference>
<dbReference type="InterPro" id="IPR027359">
    <property type="entry name" value="Volt_channel_dom_sf"/>
</dbReference>
<reference evidence="15" key="1">
    <citation type="submission" date="2021-02" db="EMBL/GenBank/DDBJ databases">
        <authorList>
            <person name="Dougan E. K."/>
            <person name="Rhodes N."/>
            <person name="Thang M."/>
            <person name="Chan C."/>
        </authorList>
    </citation>
    <scope>NUCLEOTIDE SEQUENCE</scope>
</reference>
<name>A0A812MW54_9DINO</name>
<keyword evidence="5" id="KW-0631">Potassium channel</keyword>
<keyword evidence="16" id="KW-1185">Reference proteome</keyword>
<keyword evidence="9" id="KW-0406">Ion transport</keyword>
<dbReference type="Pfam" id="PF00520">
    <property type="entry name" value="Ion_trans"/>
    <property type="match status" value="1"/>
</dbReference>
<evidence type="ECO:0000256" key="9">
    <source>
        <dbReference type="ARBA" id="ARBA00023065"/>
    </source>
</evidence>
<keyword evidence="11" id="KW-0407">Ion channel</keyword>
<feature type="transmembrane region" description="Helical" evidence="13">
    <location>
        <begin position="388"/>
        <end position="407"/>
    </location>
</feature>
<dbReference type="Proteomes" id="UP000601435">
    <property type="component" value="Unassembled WGS sequence"/>
</dbReference>
<dbReference type="GO" id="GO:0005509">
    <property type="term" value="F:calcium ion binding"/>
    <property type="evidence" value="ECO:0007669"/>
    <property type="project" value="InterPro"/>
</dbReference>
<feature type="transmembrane region" description="Helical" evidence="13">
    <location>
        <begin position="291"/>
        <end position="310"/>
    </location>
</feature>
<dbReference type="GO" id="GO:0001508">
    <property type="term" value="P:action potential"/>
    <property type="evidence" value="ECO:0007669"/>
    <property type="project" value="TreeGrafter"/>
</dbReference>
<keyword evidence="8 13" id="KW-1133">Transmembrane helix</keyword>
<dbReference type="SUPFAM" id="SSF81324">
    <property type="entry name" value="Voltage-gated potassium channels"/>
    <property type="match status" value="1"/>
</dbReference>
<feature type="transmembrane region" description="Helical" evidence="13">
    <location>
        <begin position="454"/>
        <end position="473"/>
    </location>
</feature>
<dbReference type="PANTHER" id="PTHR11537">
    <property type="entry name" value="VOLTAGE-GATED POTASSIUM CHANNEL"/>
    <property type="match status" value="1"/>
</dbReference>
<evidence type="ECO:0000256" key="1">
    <source>
        <dbReference type="ARBA" id="ARBA00004141"/>
    </source>
</evidence>
<dbReference type="Gene3D" id="1.10.238.10">
    <property type="entry name" value="EF-hand"/>
    <property type="match status" value="1"/>
</dbReference>
<feature type="transmembrane region" description="Helical" evidence="13">
    <location>
        <begin position="419"/>
        <end position="448"/>
    </location>
</feature>
<evidence type="ECO:0000256" key="3">
    <source>
        <dbReference type="ARBA" id="ARBA00022538"/>
    </source>
</evidence>
<dbReference type="GO" id="GO:0008076">
    <property type="term" value="C:voltage-gated potassium channel complex"/>
    <property type="evidence" value="ECO:0007669"/>
    <property type="project" value="InterPro"/>
</dbReference>
<evidence type="ECO:0000256" key="11">
    <source>
        <dbReference type="ARBA" id="ARBA00023303"/>
    </source>
</evidence>
<dbReference type="InterPro" id="IPR005821">
    <property type="entry name" value="Ion_trans_dom"/>
</dbReference>
<comment type="caution">
    <text evidence="15">The sequence shown here is derived from an EMBL/GenBank/DDBJ whole genome shotgun (WGS) entry which is preliminary data.</text>
</comment>
<evidence type="ECO:0000256" key="6">
    <source>
        <dbReference type="ARBA" id="ARBA00022882"/>
    </source>
</evidence>
<keyword evidence="6" id="KW-0851">Voltage-gated channel</keyword>
<evidence type="ECO:0000259" key="14">
    <source>
        <dbReference type="PROSITE" id="PS50222"/>
    </source>
</evidence>